<name>A0A382XVN8_9ZZZZ</name>
<evidence type="ECO:0000313" key="1">
    <source>
        <dbReference type="EMBL" id="SVD75106.1"/>
    </source>
</evidence>
<sequence length="208" mass="22684">KGTPTKTQLDNYYSLIGKKDVPTIKISNIVQTTPKKTKPDVTWGSSKRHPDNIVKVPDSIKTPKNVVKGFDNVKVPKNIKGQKGLVPKKTGPIKPGKFEITPIKPGKVKPGVKPGWPVRSKKVDTPVKPTGKGFGFLLPGWVDLGGGGGFASLYGASKPKGKKSFVAWNVSTDSISVKGDQYVRGDTADILDYEFKDKKRKKDLFKIL</sequence>
<protein>
    <submittedName>
        <fullName evidence="1">Uncharacterized protein</fullName>
    </submittedName>
</protein>
<proteinExistence type="predicted"/>
<gene>
    <name evidence="1" type="ORF">METZ01_LOCUS427960</name>
</gene>
<dbReference type="EMBL" id="UINC01170858">
    <property type="protein sequence ID" value="SVD75106.1"/>
    <property type="molecule type" value="Genomic_DNA"/>
</dbReference>
<dbReference type="AlphaFoldDB" id="A0A382XVN8"/>
<organism evidence="1">
    <name type="scientific">marine metagenome</name>
    <dbReference type="NCBI Taxonomy" id="408172"/>
    <lineage>
        <taxon>unclassified sequences</taxon>
        <taxon>metagenomes</taxon>
        <taxon>ecological metagenomes</taxon>
    </lineage>
</organism>
<accession>A0A382XVN8</accession>
<reference evidence="1" key="1">
    <citation type="submission" date="2018-05" db="EMBL/GenBank/DDBJ databases">
        <authorList>
            <person name="Lanie J.A."/>
            <person name="Ng W.-L."/>
            <person name="Kazmierczak K.M."/>
            <person name="Andrzejewski T.M."/>
            <person name="Davidsen T.M."/>
            <person name="Wayne K.J."/>
            <person name="Tettelin H."/>
            <person name="Glass J.I."/>
            <person name="Rusch D."/>
            <person name="Podicherti R."/>
            <person name="Tsui H.-C.T."/>
            <person name="Winkler M.E."/>
        </authorList>
    </citation>
    <scope>NUCLEOTIDE SEQUENCE</scope>
</reference>
<feature type="non-terminal residue" evidence="1">
    <location>
        <position position="1"/>
    </location>
</feature>